<protein>
    <submittedName>
        <fullName evidence="2">Uncharacterized protein</fullName>
    </submittedName>
</protein>
<accession>A0A830HU03</accession>
<gene>
    <name evidence="2" type="ORF">PPROV_000714800</name>
</gene>
<organism evidence="2 3">
    <name type="scientific">Pycnococcus provasolii</name>
    <dbReference type="NCBI Taxonomy" id="41880"/>
    <lineage>
        <taxon>Eukaryota</taxon>
        <taxon>Viridiplantae</taxon>
        <taxon>Chlorophyta</taxon>
        <taxon>Pseudoscourfieldiophyceae</taxon>
        <taxon>Pseudoscourfieldiales</taxon>
        <taxon>Pycnococcaceae</taxon>
        <taxon>Pycnococcus</taxon>
    </lineage>
</organism>
<feature type="region of interest" description="Disordered" evidence="1">
    <location>
        <begin position="1"/>
        <end position="44"/>
    </location>
</feature>
<proteinExistence type="predicted"/>
<dbReference type="Proteomes" id="UP000660262">
    <property type="component" value="Unassembled WGS sequence"/>
</dbReference>
<evidence type="ECO:0000256" key="1">
    <source>
        <dbReference type="SAM" id="MobiDB-lite"/>
    </source>
</evidence>
<keyword evidence="3" id="KW-1185">Reference proteome</keyword>
<reference evidence="2" key="1">
    <citation type="submission" date="2020-10" db="EMBL/GenBank/DDBJ databases">
        <title>Unveiling of a novel bifunctional photoreceptor, Dualchrome1, isolated from a cosmopolitan green alga.</title>
        <authorList>
            <person name="Suzuki S."/>
            <person name="Kawachi M."/>
        </authorList>
    </citation>
    <scope>NUCLEOTIDE SEQUENCE</scope>
    <source>
        <strain evidence="2">NIES 2893</strain>
    </source>
</reference>
<sequence>MMAPHLQIPGGGGDDDNNRAHPLASSEPGGGISSSEETEEELRGLGRVHVHVEEDLQHTSHTPPLEAADMKNKVVASSEDLLELRCLWPHHTPASHQLATRYESLLGARRRTSASSSPQSALFPLILHAARTYTQTQFATYKRMKNTIQAWEIDVWTNDWVTYAKQQSGNHKADRFSQYSLAMNADGTIFAAGGLGMDVNARDSGGVNVYDLQVNTGRRKMLLSGGDNDDDKGREA</sequence>
<evidence type="ECO:0000313" key="3">
    <source>
        <dbReference type="Proteomes" id="UP000660262"/>
    </source>
</evidence>
<comment type="caution">
    <text evidence="2">The sequence shown here is derived from an EMBL/GenBank/DDBJ whole genome shotgun (WGS) entry which is preliminary data.</text>
</comment>
<evidence type="ECO:0000313" key="2">
    <source>
        <dbReference type="EMBL" id="GHP08409.1"/>
    </source>
</evidence>
<dbReference type="AlphaFoldDB" id="A0A830HU03"/>
<dbReference type="EMBL" id="BNJQ01000020">
    <property type="protein sequence ID" value="GHP08409.1"/>
    <property type="molecule type" value="Genomic_DNA"/>
</dbReference>
<name>A0A830HU03_9CHLO</name>